<dbReference type="PANTHER" id="PTHR33307">
    <property type="entry name" value="ALPHA-RHAMNOSIDASE (EUROFUNG)"/>
    <property type="match status" value="1"/>
</dbReference>
<feature type="domain" description="Alpha-L-rhamnosidase six-hairpin glycosidase" evidence="7">
    <location>
        <begin position="339"/>
        <end position="715"/>
    </location>
</feature>
<dbReference type="InterPro" id="IPR008928">
    <property type="entry name" value="6-hairpin_glycosidase_sf"/>
</dbReference>
<evidence type="ECO:0000313" key="10">
    <source>
        <dbReference type="EMBL" id="MDQ0178754.1"/>
    </source>
</evidence>
<accession>A0AAW8DIN8</accession>
<evidence type="ECO:0000313" key="9">
    <source>
        <dbReference type="EMBL" id="MDP9905506.1"/>
    </source>
</evidence>
<evidence type="ECO:0000259" key="7">
    <source>
        <dbReference type="Pfam" id="PF17389"/>
    </source>
</evidence>
<feature type="domain" description="Bacterial alpha-L-rhamnosidase N-terminal" evidence="6">
    <location>
        <begin position="56"/>
        <end position="188"/>
    </location>
</feature>
<dbReference type="InterPro" id="IPR008979">
    <property type="entry name" value="Galactose-bd-like_sf"/>
</dbReference>
<comment type="caution">
    <text evidence="9">The sequence shown here is derived from an EMBL/GenBank/DDBJ whole genome shotgun (WGS) entry which is preliminary data.</text>
</comment>
<dbReference type="InterPro" id="IPR013737">
    <property type="entry name" value="Bac_rhamnosid_N"/>
</dbReference>
<dbReference type="InterPro" id="IPR012341">
    <property type="entry name" value="6hp_glycosidase-like_sf"/>
</dbReference>
<evidence type="ECO:0000256" key="3">
    <source>
        <dbReference type="ARBA" id="ARBA00022801"/>
    </source>
</evidence>
<dbReference type="Pfam" id="PF05592">
    <property type="entry name" value="Bac_rhamnosid"/>
    <property type="match status" value="1"/>
</dbReference>
<dbReference type="GO" id="GO:0005975">
    <property type="term" value="P:carbohydrate metabolic process"/>
    <property type="evidence" value="ECO:0007669"/>
    <property type="project" value="InterPro"/>
</dbReference>
<evidence type="ECO:0000259" key="5">
    <source>
        <dbReference type="Pfam" id="PF05592"/>
    </source>
</evidence>
<sequence>MGNTLKTPPDLAQNPAGTAPVKWTAAWISPAESEPTAAQDERGAYILRRSFDLPARPAAATLYATALGVYEVFLNGIRVGDIELAPGSTSYDETLYAQKYDVADLLIPGGNRIDVVLSDGWFRGRNSGAQRRNVWGNTTAALAQLEIDLGSGAGMTLGTDRDWITLPSPIVRADLMTGQTTDFRIDPDRAEPGPVRVGVVTPPTPSRSPAPPVRRVEERKPAALTRLRDGVSILDAGQNLSGWVRLTSLGPEGTETVLEFGEHLDAGGDLTTTHLDMKTPQGGLLEFRQTDRVIAGNSPGVFEPRHTVHGFRYVRVSHPGRELSSDDFTVVVVHSDLERRGWFTCSDPDLERLHEAALWSFRGNIVDVPTDCPTRERSGWTGDYQVFAPTAAMLYDVHGFSRKWLQSVRDDQCEDGLPAAFSPDSARIRHHPGNPSRVMGGSAGWGDATVLVPWAIYEAYGDTELLAESWDSMTRWVDYALHLAKTARHPSRIARSETPLPHEQYIWDAPFHYGEWLEPKRRRADGSLIDPMAENPYAYMSADRGEVGTAFLYRTTKTLSRIAGILGHTEAAERYRRVAESVREAWQTEFLTPEGHTREDTQAAYVRALAFGLVPESLREAATERLVRLIHDVGDRLGTGFLSSGLLLPALAANGHTDLAYRLLLRRGTPSWLGMLERGATTVWEDWEGVDEHGVAHESLNHYSKGAVIRFLHEYLVGLRQAPGSAGWERFDIEPHPGGGITSASFHFISPQGRIDVAWETASEEFRIDFTVPEGTSARLTLPDGTSTAYTSGTHFASCPAPVIANDTHVARTTGPRAVPSRNLPPR</sequence>
<dbReference type="EC" id="3.2.1.40" evidence="2"/>
<dbReference type="GO" id="GO:0030596">
    <property type="term" value="F:alpha-L-rhamnosidase activity"/>
    <property type="evidence" value="ECO:0007669"/>
    <property type="project" value="UniProtKB-EC"/>
</dbReference>
<dbReference type="Pfam" id="PF08531">
    <property type="entry name" value="Bac_rhamnosid_N"/>
    <property type="match status" value="1"/>
</dbReference>
<feature type="compositionally biased region" description="Pro residues" evidence="4">
    <location>
        <begin position="202"/>
        <end position="212"/>
    </location>
</feature>
<keyword evidence="3 9" id="KW-0378">Hydrolase</keyword>
<gene>
    <name evidence="9" type="ORF">J2S90_002477</name>
    <name evidence="10" type="ORF">J2S93_000161</name>
</gene>
<dbReference type="RefSeq" id="WP_306961583.1">
    <property type="nucleotide sequence ID" value="NZ_JAUSRG010000006.1"/>
</dbReference>
<dbReference type="SUPFAM" id="SSF49785">
    <property type="entry name" value="Galactose-binding domain-like"/>
    <property type="match status" value="1"/>
</dbReference>
<evidence type="ECO:0000313" key="11">
    <source>
        <dbReference type="Proteomes" id="UP001230951"/>
    </source>
</evidence>
<feature type="compositionally biased region" description="Low complexity" evidence="4">
    <location>
        <begin position="192"/>
        <end position="201"/>
    </location>
</feature>
<dbReference type="EMBL" id="JAUSTF010000001">
    <property type="protein sequence ID" value="MDQ0178754.1"/>
    <property type="molecule type" value="Genomic_DNA"/>
</dbReference>
<evidence type="ECO:0000259" key="6">
    <source>
        <dbReference type="Pfam" id="PF08531"/>
    </source>
</evidence>
<dbReference type="EMBL" id="JAUSRG010000006">
    <property type="protein sequence ID" value="MDP9905506.1"/>
    <property type="molecule type" value="Genomic_DNA"/>
</dbReference>
<feature type="domain" description="Alpha-L-rhamnosidase concanavalin-like" evidence="5">
    <location>
        <begin position="226"/>
        <end position="334"/>
    </location>
</feature>
<keyword evidence="9" id="KW-0326">Glycosidase</keyword>
<dbReference type="PANTHER" id="PTHR33307:SF6">
    <property type="entry name" value="ALPHA-RHAMNOSIDASE (EUROFUNG)-RELATED"/>
    <property type="match status" value="1"/>
</dbReference>
<dbReference type="Gene3D" id="2.60.420.10">
    <property type="entry name" value="Maltose phosphorylase, domain 3"/>
    <property type="match status" value="1"/>
</dbReference>
<feature type="domain" description="Alpha-L-rhamnosidase C-terminal" evidence="8">
    <location>
        <begin position="718"/>
        <end position="791"/>
    </location>
</feature>
<dbReference type="Proteomes" id="UP001242995">
    <property type="component" value="Unassembled WGS sequence"/>
</dbReference>
<dbReference type="InterPro" id="IPR035398">
    <property type="entry name" value="Bac_rhamnosid_C"/>
</dbReference>
<organism evidence="9 12">
    <name type="scientific">Arthrobacter bambusae</name>
    <dbReference type="NCBI Taxonomy" id="1338426"/>
    <lineage>
        <taxon>Bacteria</taxon>
        <taxon>Bacillati</taxon>
        <taxon>Actinomycetota</taxon>
        <taxon>Actinomycetes</taxon>
        <taxon>Micrococcales</taxon>
        <taxon>Micrococcaceae</taxon>
        <taxon>Arthrobacter</taxon>
    </lineage>
</organism>
<evidence type="ECO:0000256" key="1">
    <source>
        <dbReference type="ARBA" id="ARBA00001445"/>
    </source>
</evidence>
<dbReference type="InterPro" id="IPR035396">
    <property type="entry name" value="Bac_rhamnosid6H"/>
</dbReference>
<dbReference type="Gene3D" id="2.60.120.260">
    <property type="entry name" value="Galactose-binding domain-like"/>
    <property type="match status" value="2"/>
</dbReference>
<dbReference type="Pfam" id="PF17390">
    <property type="entry name" value="Bac_rhamnosid_C"/>
    <property type="match status" value="1"/>
</dbReference>
<dbReference type="SUPFAM" id="SSF48208">
    <property type="entry name" value="Six-hairpin glycosidases"/>
    <property type="match status" value="1"/>
</dbReference>
<dbReference type="Proteomes" id="UP001230951">
    <property type="component" value="Unassembled WGS sequence"/>
</dbReference>
<keyword evidence="11" id="KW-1185">Reference proteome</keyword>
<evidence type="ECO:0000313" key="12">
    <source>
        <dbReference type="Proteomes" id="UP001242995"/>
    </source>
</evidence>
<feature type="region of interest" description="Disordered" evidence="4">
    <location>
        <begin position="186"/>
        <end position="217"/>
    </location>
</feature>
<name>A0AAW8DIN8_9MICC</name>
<dbReference type="InterPro" id="IPR008902">
    <property type="entry name" value="Rhamnosid_concanavalin"/>
</dbReference>
<dbReference type="InterPro" id="IPR016007">
    <property type="entry name" value="Alpha_rhamnosid"/>
</dbReference>
<dbReference type="Gene3D" id="1.50.10.10">
    <property type="match status" value="1"/>
</dbReference>
<protein>
    <recommendedName>
        <fullName evidence="2">alpha-L-rhamnosidase</fullName>
        <ecNumber evidence="2">3.2.1.40</ecNumber>
    </recommendedName>
</protein>
<dbReference type="Pfam" id="PF17389">
    <property type="entry name" value="Bac_rhamnosid6H"/>
    <property type="match status" value="1"/>
</dbReference>
<proteinExistence type="predicted"/>
<evidence type="ECO:0000259" key="8">
    <source>
        <dbReference type="Pfam" id="PF17390"/>
    </source>
</evidence>
<evidence type="ECO:0000256" key="4">
    <source>
        <dbReference type="SAM" id="MobiDB-lite"/>
    </source>
</evidence>
<dbReference type="AlphaFoldDB" id="A0AAW8DIN8"/>
<evidence type="ECO:0000256" key="2">
    <source>
        <dbReference type="ARBA" id="ARBA00012652"/>
    </source>
</evidence>
<reference evidence="9 11" key="1">
    <citation type="submission" date="2023-07" db="EMBL/GenBank/DDBJ databases">
        <title>Sorghum-associated microbial communities from plants grown in Nebraska, USA.</title>
        <authorList>
            <person name="Schachtman D."/>
        </authorList>
    </citation>
    <scope>NUCLEOTIDE SEQUENCE</scope>
    <source>
        <strain evidence="9">DS1006</strain>
        <strain evidence="10 11">DS1016</strain>
    </source>
</reference>
<comment type="catalytic activity">
    <reaction evidence="1">
        <text>Hydrolysis of terminal non-reducing alpha-L-rhamnose residues in alpha-L-rhamnosides.</text>
        <dbReference type="EC" id="3.2.1.40"/>
    </reaction>
</comment>